<evidence type="ECO:0000313" key="2">
    <source>
        <dbReference type="Proteomes" id="UP000198211"/>
    </source>
</evidence>
<name>A0A225WLC4_9STRA</name>
<sequence>MGFLGDDHQIINSCDTYSLSRDLVLHTNRAIPLRRDDRFRSNSNFTNKQKMTVSERTVKLHVFKEEFRPYVGDFLVLKTVNLDIDWISGGLCVSGGGSTLNWGGRYFQHGFYLLSSGETKSITGKQFKRLRHKPHELECVFVVRPITEKRTDRVRKSCCIYQRLQKPWRVLSVRASQGSV</sequence>
<evidence type="ECO:0000313" key="1">
    <source>
        <dbReference type="EMBL" id="OWZ17929.1"/>
    </source>
</evidence>
<protein>
    <submittedName>
        <fullName evidence="1">Uncharacterized protein</fullName>
    </submittedName>
</protein>
<comment type="caution">
    <text evidence="1">The sequence shown here is derived from an EMBL/GenBank/DDBJ whole genome shotgun (WGS) entry which is preliminary data.</text>
</comment>
<organism evidence="1 2">
    <name type="scientific">Phytophthora megakarya</name>
    <dbReference type="NCBI Taxonomy" id="4795"/>
    <lineage>
        <taxon>Eukaryota</taxon>
        <taxon>Sar</taxon>
        <taxon>Stramenopiles</taxon>
        <taxon>Oomycota</taxon>
        <taxon>Peronosporomycetes</taxon>
        <taxon>Peronosporales</taxon>
        <taxon>Peronosporaceae</taxon>
        <taxon>Phytophthora</taxon>
    </lineage>
</organism>
<dbReference type="EMBL" id="NBNE01000670">
    <property type="protein sequence ID" value="OWZ17929.1"/>
    <property type="molecule type" value="Genomic_DNA"/>
</dbReference>
<reference evidence="2" key="1">
    <citation type="submission" date="2017-03" db="EMBL/GenBank/DDBJ databases">
        <title>Phytopthora megakarya and P. palmivora, two closely related causual agents of cacao black pod achieved similar genome size and gene model numbers by different mechanisms.</title>
        <authorList>
            <person name="Ali S."/>
            <person name="Shao J."/>
            <person name="Larry D.J."/>
            <person name="Kronmiller B."/>
            <person name="Shen D."/>
            <person name="Strem M.D."/>
            <person name="Melnick R.L."/>
            <person name="Guiltinan M.J."/>
            <person name="Tyler B.M."/>
            <person name="Meinhardt L.W."/>
            <person name="Bailey B.A."/>
        </authorList>
    </citation>
    <scope>NUCLEOTIDE SEQUENCE [LARGE SCALE GENOMIC DNA]</scope>
    <source>
        <strain evidence="2">zdho120</strain>
    </source>
</reference>
<dbReference type="AlphaFoldDB" id="A0A225WLC4"/>
<keyword evidence="2" id="KW-1185">Reference proteome</keyword>
<proteinExistence type="predicted"/>
<dbReference type="Proteomes" id="UP000198211">
    <property type="component" value="Unassembled WGS sequence"/>
</dbReference>
<gene>
    <name evidence="1" type="ORF">PHMEG_0008067</name>
</gene>
<accession>A0A225WLC4</accession>